<dbReference type="Gene3D" id="1.10.510.10">
    <property type="entry name" value="Transferase(Phosphotransferase) domain 1"/>
    <property type="match status" value="1"/>
</dbReference>
<dbReference type="CDD" id="cd00192">
    <property type="entry name" value="PTKc"/>
    <property type="match status" value="1"/>
</dbReference>
<feature type="binding site" evidence="2">
    <location>
        <position position="388"/>
    </location>
    <ligand>
        <name>ATP</name>
        <dbReference type="ChEBI" id="CHEBI:30616"/>
    </ligand>
</feature>
<keyword evidence="2" id="KW-0067">ATP-binding</keyword>
<feature type="compositionally biased region" description="Polar residues" evidence="4">
    <location>
        <begin position="528"/>
        <end position="553"/>
    </location>
</feature>
<reference evidence="8" key="3">
    <citation type="submission" date="2020-10" db="UniProtKB">
        <authorList>
            <consortium name="WormBaseParasite"/>
        </authorList>
    </citation>
    <scope>IDENTIFICATION</scope>
</reference>
<dbReference type="PANTHER" id="PTHR24416:SF631">
    <property type="entry name" value="SERINE_THREONINE_TYROSINE KINASE 1"/>
    <property type="match status" value="1"/>
</dbReference>
<dbReference type="WBParaSite" id="EgrG_000588400">
    <property type="protein sequence ID" value="EgrG_000588400"/>
    <property type="gene ID" value="EgrG_000588400"/>
</dbReference>
<sequence>MPQKQSTKVASKDLEKSKHDTTEDEKQFNGNTHKHEEMVKESTEGVSKDTPGTHSSDSTQAKSNWKKASTLLVLPSRFMGGQSDVPDTAGMQAYYPPTHSKHDADSMPKSVPKPPPRPKESETMHLDDIWTPAYYGDEEKFDKEGTKSGKTWILFSTKDGDLKLMKGLQGKSYPITGHYEVEIHGQVYKGNLLSELIKNVREKKSDTGEAEQRKCASLVYYRDLKRFAGSKKIEPFEKKEDAKTIGKGEFGEVTLRRYRQEANGKTSSVKVAVKRIKQTSRRALVGAMEVAVMCTLHMDSTCDKRHLLPLVGWYVEAEYLYVVTEFMSGGTLLDYLQSLQLRSEEDAEEREEKDHKQCLEFHRFVSEIATGMCVLEAKRIQHRDLAARNILLTRGHQIKIGDFGLSRPDGSQFTFGRIATRWTAPEVLQNEANFTLRSDVWSFGVVVWEIYSLGSLPYSDVLSRELLNNLLSGRRLDPPYGTPSRIAKLMNMCWKMPASSRPSFVEIDRYLHGGTICPDSAKPPPLPTKTQISATSSPPYSPNAKTTFWTTDV</sequence>
<keyword evidence="3" id="KW-0460">Magnesium</keyword>
<dbReference type="Proteomes" id="UP000492820">
    <property type="component" value="Unassembled WGS sequence"/>
</dbReference>
<dbReference type="PANTHER" id="PTHR24416">
    <property type="entry name" value="TYROSINE-PROTEIN KINASE RECEPTOR"/>
    <property type="match status" value="1"/>
</dbReference>
<keyword evidence="6" id="KW-0418">Kinase</keyword>
<dbReference type="InterPro" id="IPR001245">
    <property type="entry name" value="Ser-Thr/Tyr_kinase_cat_dom"/>
</dbReference>
<dbReference type="PRINTS" id="PR00109">
    <property type="entry name" value="TYRKINASE"/>
</dbReference>
<dbReference type="PROSITE" id="PS00109">
    <property type="entry name" value="PROTEIN_KINASE_TYR"/>
    <property type="match status" value="1"/>
</dbReference>
<feature type="domain" description="Protein kinase" evidence="5">
    <location>
        <begin position="239"/>
        <end position="511"/>
    </location>
</feature>
<feature type="binding site" evidence="3">
    <location>
        <position position="402"/>
    </location>
    <ligand>
        <name>Mg(2+)</name>
        <dbReference type="ChEBI" id="CHEBI:18420"/>
    </ligand>
</feature>
<dbReference type="OrthoDB" id="28230at2759"/>
<feature type="binding site" evidence="3">
    <location>
        <position position="389"/>
    </location>
    <ligand>
        <name>Mg(2+)</name>
        <dbReference type="ChEBI" id="CHEBI:18420"/>
    </ligand>
</feature>
<dbReference type="SUPFAM" id="SSF56112">
    <property type="entry name" value="Protein kinase-like (PK-like)"/>
    <property type="match status" value="1"/>
</dbReference>
<dbReference type="InterPro" id="IPR050122">
    <property type="entry name" value="RTK"/>
</dbReference>
<protein>
    <submittedName>
        <fullName evidence="6 8">Tyrosine protein kinase csk</fullName>
    </submittedName>
</protein>
<accession>A0A068WKD1</accession>
<gene>
    <name evidence="6" type="ORF">EgrG_000588400</name>
</gene>
<evidence type="ECO:0000256" key="1">
    <source>
        <dbReference type="PIRSR" id="PIRSR000615-1"/>
    </source>
</evidence>
<dbReference type="InterPro" id="IPR000719">
    <property type="entry name" value="Prot_kinase_dom"/>
</dbReference>
<dbReference type="InterPro" id="IPR011009">
    <property type="entry name" value="Kinase-like_dom_sf"/>
</dbReference>
<keyword evidence="6" id="KW-0808">Transferase</keyword>
<dbReference type="GO" id="GO:0007169">
    <property type="term" value="P:cell surface receptor protein tyrosine kinase signaling pathway"/>
    <property type="evidence" value="ECO:0007669"/>
    <property type="project" value="TreeGrafter"/>
</dbReference>
<name>A0A068WKD1_ECHGR</name>
<reference evidence="6 7" key="1">
    <citation type="journal article" date="2013" name="Nature">
        <title>The genomes of four tapeworm species reveal adaptations to parasitism.</title>
        <authorList>
            <person name="Tsai I.J."/>
            <person name="Zarowiecki M."/>
            <person name="Holroyd N."/>
            <person name="Garciarrubio A."/>
            <person name="Sanchez-Flores A."/>
            <person name="Brooks K.L."/>
            <person name="Tracey A."/>
            <person name="Bobes R.J."/>
            <person name="Fragoso G."/>
            <person name="Sciutto E."/>
            <person name="Aslett M."/>
            <person name="Beasley H."/>
            <person name="Bennett H.M."/>
            <person name="Cai J."/>
            <person name="Camicia F."/>
            <person name="Clark R."/>
            <person name="Cucher M."/>
            <person name="De Silva N."/>
            <person name="Day T.A."/>
            <person name="Deplazes P."/>
            <person name="Estrada K."/>
            <person name="Fernandez C."/>
            <person name="Holland P.W."/>
            <person name="Hou J."/>
            <person name="Hu S."/>
            <person name="Huckvale T."/>
            <person name="Hung S.S."/>
            <person name="Kamenetzky L."/>
            <person name="Keane J.A."/>
            <person name="Kiss F."/>
            <person name="Koziol U."/>
            <person name="Lambert O."/>
            <person name="Liu K."/>
            <person name="Luo X."/>
            <person name="Luo Y."/>
            <person name="Macchiaroli N."/>
            <person name="Nichol S."/>
            <person name="Paps J."/>
            <person name="Parkinson J."/>
            <person name="Pouchkina-Stantcheva N."/>
            <person name="Riddiford N."/>
            <person name="Rosenzvit M."/>
            <person name="Salinas G."/>
            <person name="Wasmuth J.D."/>
            <person name="Zamanian M."/>
            <person name="Zheng Y."/>
            <person name="Cai X."/>
            <person name="Soberon X."/>
            <person name="Olson P.D."/>
            <person name="Laclette J.P."/>
            <person name="Brehm K."/>
            <person name="Berriman M."/>
            <person name="Garciarrubio A."/>
            <person name="Bobes R.J."/>
            <person name="Fragoso G."/>
            <person name="Sanchez-Flores A."/>
            <person name="Estrada K."/>
            <person name="Cevallos M.A."/>
            <person name="Morett E."/>
            <person name="Gonzalez V."/>
            <person name="Portillo T."/>
            <person name="Ochoa-Leyva A."/>
            <person name="Jose M.V."/>
            <person name="Sciutto E."/>
            <person name="Landa A."/>
            <person name="Jimenez L."/>
            <person name="Valdes V."/>
            <person name="Carrero J.C."/>
            <person name="Larralde C."/>
            <person name="Morales-Montor J."/>
            <person name="Limon-Lason J."/>
            <person name="Soberon X."/>
            <person name="Laclette J.P."/>
        </authorList>
    </citation>
    <scope>NUCLEOTIDE SEQUENCE [LARGE SCALE GENOMIC DNA]</scope>
</reference>
<feature type="active site" description="Proton acceptor" evidence="1">
    <location>
        <position position="384"/>
    </location>
</feature>
<dbReference type="EMBL" id="LK028578">
    <property type="protein sequence ID" value="CDS18133.1"/>
    <property type="molecule type" value="Genomic_DNA"/>
</dbReference>
<feature type="region of interest" description="Disordered" evidence="4">
    <location>
        <begin position="518"/>
        <end position="553"/>
    </location>
</feature>
<evidence type="ECO:0000259" key="5">
    <source>
        <dbReference type="PROSITE" id="PS50011"/>
    </source>
</evidence>
<proteinExistence type="predicted"/>
<dbReference type="GO" id="GO:0005524">
    <property type="term" value="F:ATP binding"/>
    <property type="evidence" value="ECO:0007669"/>
    <property type="project" value="UniProtKB-KW"/>
</dbReference>
<keyword evidence="2" id="KW-0547">Nucleotide-binding</keyword>
<evidence type="ECO:0000256" key="4">
    <source>
        <dbReference type="SAM" id="MobiDB-lite"/>
    </source>
</evidence>
<reference evidence="6" key="2">
    <citation type="submission" date="2014-06" db="EMBL/GenBank/DDBJ databases">
        <authorList>
            <person name="Aslett M."/>
        </authorList>
    </citation>
    <scope>NUCLEOTIDE SEQUENCE</scope>
</reference>
<dbReference type="InterPro" id="IPR008266">
    <property type="entry name" value="Tyr_kinase_AS"/>
</dbReference>
<feature type="compositionally biased region" description="Polar residues" evidence="4">
    <location>
        <begin position="50"/>
        <end position="66"/>
    </location>
</feature>
<dbReference type="SMART" id="SM00219">
    <property type="entry name" value="TyrKc"/>
    <property type="match status" value="1"/>
</dbReference>
<evidence type="ECO:0000313" key="6">
    <source>
        <dbReference type="EMBL" id="CDS18133.1"/>
    </source>
</evidence>
<keyword evidence="3" id="KW-0479">Metal-binding</keyword>
<feature type="compositionally biased region" description="Basic and acidic residues" evidence="4">
    <location>
        <begin position="10"/>
        <end position="47"/>
    </location>
</feature>
<dbReference type="PROSITE" id="PS50011">
    <property type="entry name" value="PROTEIN_KINASE_DOM"/>
    <property type="match status" value="1"/>
</dbReference>
<dbReference type="GO" id="GO:0046872">
    <property type="term" value="F:metal ion binding"/>
    <property type="evidence" value="ECO:0007669"/>
    <property type="project" value="UniProtKB-KW"/>
</dbReference>
<feature type="region of interest" description="Disordered" evidence="4">
    <location>
        <begin position="1"/>
        <end position="66"/>
    </location>
</feature>
<evidence type="ECO:0000313" key="7">
    <source>
        <dbReference type="Proteomes" id="UP000492820"/>
    </source>
</evidence>
<dbReference type="GO" id="GO:0004714">
    <property type="term" value="F:transmembrane receptor protein tyrosine kinase activity"/>
    <property type="evidence" value="ECO:0007669"/>
    <property type="project" value="TreeGrafter"/>
</dbReference>
<evidence type="ECO:0000313" key="8">
    <source>
        <dbReference type="WBParaSite" id="EgrG_000588400"/>
    </source>
</evidence>
<dbReference type="GO" id="GO:0043235">
    <property type="term" value="C:receptor complex"/>
    <property type="evidence" value="ECO:0007669"/>
    <property type="project" value="TreeGrafter"/>
</dbReference>
<dbReference type="InterPro" id="IPR020635">
    <property type="entry name" value="Tyr_kinase_cat_dom"/>
</dbReference>
<dbReference type="AlphaFoldDB" id="A0A068WKD1"/>
<organism evidence="6">
    <name type="scientific">Echinococcus granulosus</name>
    <name type="common">Hydatid tapeworm</name>
    <dbReference type="NCBI Taxonomy" id="6210"/>
    <lineage>
        <taxon>Eukaryota</taxon>
        <taxon>Metazoa</taxon>
        <taxon>Spiralia</taxon>
        <taxon>Lophotrochozoa</taxon>
        <taxon>Platyhelminthes</taxon>
        <taxon>Cestoda</taxon>
        <taxon>Eucestoda</taxon>
        <taxon>Cyclophyllidea</taxon>
        <taxon>Taeniidae</taxon>
        <taxon>Echinococcus</taxon>
        <taxon>Echinococcus granulosus group</taxon>
    </lineage>
</organism>
<evidence type="ECO:0000256" key="3">
    <source>
        <dbReference type="PIRSR" id="PIRSR000615-3"/>
    </source>
</evidence>
<dbReference type="Pfam" id="PF07714">
    <property type="entry name" value="PK_Tyr_Ser-Thr"/>
    <property type="match status" value="1"/>
</dbReference>
<evidence type="ECO:0000256" key="2">
    <source>
        <dbReference type="PIRSR" id="PIRSR000615-2"/>
    </source>
</evidence>
<dbReference type="GO" id="GO:0005886">
    <property type="term" value="C:plasma membrane"/>
    <property type="evidence" value="ECO:0007669"/>
    <property type="project" value="TreeGrafter"/>
</dbReference>
<feature type="region of interest" description="Disordered" evidence="4">
    <location>
        <begin position="96"/>
        <end position="123"/>
    </location>
</feature>